<organism evidence="1">
    <name type="scientific">Spongospora subterranea</name>
    <dbReference type="NCBI Taxonomy" id="70186"/>
    <lineage>
        <taxon>Eukaryota</taxon>
        <taxon>Sar</taxon>
        <taxon>Rhizaria</taxon>
        <taxon>Endomyxa</taxon>
        <taxon>Phytomyxea</taxon>
        <taxon>Plasmodiophorida</taxon>
        <taxon>Plasmodiophoridae</taxon>
        <taxon>Spongospora</taxon>
    </lineage>
</organism>
<proteinExistence type="predicted"/>
<protein>
    <submittedName>
        <fullName evidence="1">Uncharacterized protein</fullName>
    </submittedName>
</protein>
<dbReference type="AlphaFoldDB" id="A0A0H5QRI4"/>
<accession>A0A0H5QRI4</accession>
<sequence length="141" mass="16454">MTTPTDEFSAVPRRGVSRHLLPCCASNGDERKPPMFTVWRCICCHQLDHHHHLHLASPRTLKTRARNSIHFNFSPYTYIQAIDETKHREIIHRFRSRFRSAVVDIILVTYLRIVQCRIGEPMEISIVDDISSWQKSVGIFT</sequence>
<evidence type="ECO:0000313" key="1">
    <source>
        <dbReference type="EMBL" id="CRZ04126.1"/>
    </source>
</evidence>
<name>A0A0H5QRI4_9EUKA</name>
<dbReference type="EMBL" id="HACM01003684">
    <property type="protein sequence ID" value="CRZ04126.1"/>
    <property type="molecule type" value="Transcribed_RNA"/>
</dbReference>
<reference evidence="1" key="1">
    <citation type="submission" date="2015-04" db="EMBL/GenBank/DDBJ databases">
        <title>The genome sequence of the plant pathogenic Rhizarian Plasmodiophora brassicae reveals insights in its biotrophic life cycle and the origin of chitin synthesis.</title>
        <authorList>
            <person name="Schwelm A."/>
            <person name="Fogelqvist J."/>
            <person name="Knaust A."/>
            <person name="Julke S."/>
            <person name="Lilja T."/>
            <person name="Dhandapani V."/>
            <person name="Bonilla-Rosso G."/>
            <person name="Karlsson M."/>
            <person name="Shevchenko A."/>
            <person name="Choi S.R."/>
            <person name="Kim H.G."/>
            <person name="Park J.Y."/>
            <person name="Lim Y.P."/>
            <person name="Ludwig-Muller J."/>
            <person name="Dixelius C."/>
        </authorList>
    </citation>
    <scope>NUCLEOTIDE SEQUENCE</scope>
    <source>
        <tissue evidence="1">Potato root galls</tissue>
    </source>
</reference>